<evidence type="ECO:0000313" key="14">
    <source>
        <dbReference type="Proteomes" id="UP001484535"/>
    </source>
</evidence>
<evidence type="ECO:0000256" key="8">
    <source>
        <dbReference type="PROSITE-ProRule" id="PRU01360"/>
    </source>
</evidence>
<evidence type="ECO:0000256" key="3">
    <source>
        <dbReference type="ARBA" id="ARBA00022452"/>
    </source>
</evidence>
<dbReference type="InterPro" id="IPR036942">
    <property type="entry name" value="Beta-barrel_TonB_sf"/>
</dbReference>
<dbReference type="RefSeq" id="WP_346784497.1">
    <property type="nucleotide sequence ID" value="NZ_JBDLBR010000002.1"/>
</dbReference>
<keyword evidence="10" id="KW-0732">Signal</keyword>
<keyword evidence="13" id="KW-0675">Receptor</keyword>
<evidence type="ECO:0000256" key="7">
    <source>
        <dbReference type="ARBA" id="ARBA00023237"/>
    </source>
</evidence>
<evidence type="ECO:0000256" key="2">
    <source>
        <dbReference type="ARBA" id="ARBA00022448"/>
    </source>
</evidence>
<dbReference type="InterPro" id="IPR012910">
    <property type="entry name" value="Plug_dom"/>
</dbReference>
<feature type="chain" id="PRO_5047417958" evidence="10">
    <location>
        <begin position="34"/>
        <end position="788"/>
    </location>
</feature>
<keyword evidence="5 9" id="KW-0798">TonB box</keyword>
<sequence length="788" mass="85401">MTRTSNIRKPASLRRAGSALALGAVVATSPAVAQDADGEVVLDTLRIEDRAADVNPYSTPGAPYKAERSGDIRITRPIADTPTTMTVLTENQIDDSGYTDLSRILEAQPGITVGTGENGNAFGDRYIIRGQEARSDVFVDGLRDPGMTTRESFVVEQIEITKGPNSTFAGRGTAGGAVNLITKAATTDYDFFDGTIGVGTDRFVRLTGDVNLALDETFAIRANGLYGYTDIPDREPGNRRRSGGALSATWSPSYDFDLTLDYYLLRAKDRPDLGDYLSGDVADNSREPVETPAYMQEQDFQKSNVDVVTGRLNWQLTDNISFSNRARYGESHNGYVVTGARGTTTDASDPNGAYDTFSLSTHQGWQDVEYFANQANLLIETEALGGENDLIFGAEYTDHKVLNGVYDVNNTGATNCITPGNRFNPTPAPNFCGLGPNGQVVSGLNNLLGREITKDRWDSDWQVETFSIYLMDTIDLTESLTVFGGLRWDTFDFTLSTLSVPRGSPAGTEPTLETYAYDDSFWNGHLGVTYRLNDWAMVYGSFATAADINGGESDLGTNSGYGGLVIIDGEFRGGSPERSENWELGTKLELFDHKFLLTGALFQTTKSDVLEGSGGGYTPDGTGNTGKNRTRGFELGVAGNITPAWSMQGGLTYVDTEVLESAVDAANVGKELANTAKWQASLQTRYQATDAFAIGGAVKYKGERYGGQPDTAAGFTELPNGGFAYSQPVPAYTVADLFAEYRFSNNMSLRVNVNNVFDENYYLAVYRSGGFLYKGDARQAVATLNLRY</sequence>
<comment type="similarity">
    <text evidence="8 9">Belongs to the TonB-dependent receptor family.</text>
</comment>
<evidence type="ECO:0000256" key="1">
    <source>
        <dbReference type="ARBA" id="ARBA00004571"/>
    </source>
</evidence>
<dbReference type="InterPro" id="IPR039426">
    <property type="entry name" value="TonB-dep_rcpt-like"/>
</dbReference>
<keyword evidence="2 8" id="KW-0813">Transport</keyword>
<evidence type="ECO:0000313" key="13">
    <source>
        <dbReference type="EMBL" id="MEN7537047.1"/>
    </source>
</evidence>
<dbReference type="SUPFAM" id="SSF56935">
    <property type="entry name" value="Porins"/>
    <property type="match status" value="1"/>
</dbReference>
<evidence type="ECO:0000256" key="5">
    <source>
        <dbReference type="ARBA" id="ARBA00023077"/>
    </source>
</evidence>
<dbReference type="PROSITE" id="PS52016">
    <property type="entry name" value="TONB_DEPENDENT_REC_3"/>
    <property type="match status" value="1"/>
</dbReference>
<name>A0ABV0CWJ6_9SPHN</name>
<dbReference type="Proteomes" id="UP001484535">
    <property type="component" value="Unassembled WGS sequence"/>
</dbReference>
<keyword evidence="3 8" id="KW-1134">Transmembrane beta strand</keyword>
<evidence type="ECO:0000256" key="6">
    <source>
        <dbReference type="ARBA" id="ARBA00023136"/>
    </source>
</evidence>
<evidence type="ECO:0000256" key="9">
    <source>
        <dbReference type="RuleBase" id="RU003357"/>
    </source>
</evidence>
<evidence type="ECO:0000259" key="12">
    <source>
        <dbReference type="Pfam" id="PF07715"/>
    </source>
</evidence>
<protein>
    <submittedName>
        <fullName evidence="13">TonB-dependent receptor</fullName>
    </submittedName>
</protein>
<organism evidence="13 14">
    <name type="scientific">Aurantiacibacter flavus</name>
    <dbReference type="NCBI Taxonomy" id="3145232"/>
    <lineage>
        <taxon>Bacteria</taxon>
        <taxon>Pseudomonadati</taxon>
        <taxon>Pseudomonadota</taxon>
        <taxon>Alphaproteobacteria</taxon>
        <taxon>Sphingomonadales</taxon>
        <taxon>Erythrobacteraceae</taxon>
        <taxon>Aurantiacibacter</taxon>
    </lineage>
</organism>
<keyword evidence="7 8" id="KW-0998">Cell outer membrane</keyword>
<dbReference type="CDD" id="cd01347">
    <property type="entry name" value="ligand_gated_channel"/>
    <property type="match status" value="1"/>
</dbReference>
<keyword evidence="4 8" id="KW-0812">Transmembrane</keyword>
<keyword evidence="14" id="KW-1185">Reference proteome</keyword>
<dbReference type="Pfam" id="PF07715">
    <property type="entry name" value="Plug"/>
    <property type="match status" value="1"/>
</dbReference>
<evidence type="ECO:0000259" key="11">
    <source>
        <dbReference type="Pfam" id="PF00593"/>
    </source>
</evidence>
<feature type="signal peptide" evidence="10">
    <location>
        <begin position="1"/>
        <end position="33"/>
    </location>
</feature>
<dbReference type="PANTHER" id="PTHR32552:SF83">
    <property type="entry name" value="BLR3904 PROTEIN"/>
    <property type="match status" value="1"/>
</dbReference>
<keyword evidence="6 8" id="KW-0472">Membrane</keyword>
<proteinExistence type="inferred from homology"/>
<gene>
    <name evidence="13" type="ORF">ABDJ38_07655</name>
</gene>
<feature type="domain" description="TonB-dependent receptor plug" evidence="12">
    <location>
        <begin position="78"/>
        <end position="177"/>
    </location>
</feature>
<evidence type="ECO:0000256" key="4">
    <source>
        <dbReference type="ARBA" id="ARBA00022692"/>
    </source>
</evidence>
<dbReference type="InterPro" id="IPR000531">
    <property type="entry name" value="Beta-barrel_TonB"/>
</dbReference>
<comment type="subcellular location">
    <subcellularLocation>
        <location evidence="1 8">Cell outer membrane</location>
        <topology evidence="1 8">Multi-pass membrane protein</topology>
    </subcellularLocation>
</comment>
<dbReference type="Pfam" id="PF00593">
    <property type="entry name" value="TonB_dep_Rec_b-barrel"/>
    <property type="match status" value="1"/>
</dbReference>
<comment type="caution">
    <text evidence="13">The sequence shown here is derived from an EMBL/GenBank/DDBJ whole genome shotgun (WGS) entry which is preliminary data.</text>
</comment>
<dbReference type="EMBL" id="JBDLBR010000002">
    <property type="protein sequence ID" value="MEN7537047.1"/>
    <property type="molecule type" value="Genomic_DNA"/>
</dbReference>
<evidence type="ECO:0000256" key="10">
    <source>
        <dbReference type="SAM" id="SignalP"/>
    </source>
</evidence>
<dbReference type="PANTHER" id="PTHR32552">
    <property type="entry name" value="FERRICHROME IRON RECEPTOR-RELATED"/>
    <property type="match status" value="1"/>
</dbReference>
<dbReference type="Gene3D" id="2.40.170.20">
    <property type="entry name" value="TonB-dependent receptor, beta-barrel domain"/>
    <property type="match status" value="1"/>
</dbReference>
<reference evidence="13 14" key="1">
    <citation type="submission" date="2024-05" db="EMBL/GenBank/DDBJ databases">
        <authorList>
            <person name="Park S."/>
        </authorList>
    </citation>
    <scope>NUCLEOTIDE SEQUENCE [LARGE SCALE GENOMIC DNA]</scope>
    <source>
        <strain evidence="13 14">DGU5</strain>
    </source>
</reference>
<dbReference type="Gene3D" id="2.170.130.10">
    <property type="entry name" value="TonB-dependent receptor, plug domain"/>
    <property type="match status" value="1"/>
</dbReference>
<dbReference type="InterPro" id="IPR037066">
    <property type="entry name" value="Plug_dom_sf"/>
</dbReference>
<feature type="domain" description="TonB-dependent receptor-like beta-barrel" evidence="11">
    <location>
        <begin position="250"/>
        <end position="756"/>
    </location>
</feature>
<accession>A0ABV0CWJ6</accession>